<comment type="caution">
    <text evidence="1">The sequence shown here is derived from an EMBL/GenBank/DDBJ whole genome shotgun (WGS) entry which is preliminary data.</text>
</comment>
<dbReference type="AlphaFoldDB" id="A0AAD7TIM9"/>
<name>A0AAD7TIM9_9APHY</name>
<organism evidence="1 2">
    <name type="scientific">Trametes cubensis</name>
    <dbReference type="NCBI Taxonomy" id="1111947"/>
    <lineage>
        <taxon>Eukaryota</taxon>
        <taxon>Fungi</taxon>
        <taxon>Dikarya</taxon>
        <taxon>Basidiomycota</taxon>
        <taxon>Agaricomycotina</taxon>
        <taxon>Agaricomycetes</taxon>
        <taxon>Polyporales</taxon>
        <taxon>Polyporaceae</taxon>
        <taxon>Trametes</taxon>
    </lineage>
</organism>
<sequence length="415" mass="46014">MGGNAFKALTLATGATFPRMPPPVYNALKATLQPILQKLYTHVVVPHEAPGKADHGDLDFVVCGPRASGLTHDEVKAALRAAHSVPMEGARTSNFAIRADAFEDVARACRECSDVSVQGADVYFQVDVNVCADHAQWERTAFCHSYGDLGLILGLLVQTARLSLSVYGLKLVEPIGCPPQTFYLSTSMSDVLDFLGLSMERWQQGFTSEEEIFNWVASSPFAIALAERLKAKDDNDAQPSAKDRGEGRTMRQNFIAFLQSYEFPEEDQEDVESSLFATRGNREEKLEATLKYFGKDEEYAAILRAARATVRAKAVLNGKNVQEWTGIMGMPVRFILDEMKERLAKLRLGPESDAGAGSVASPLVREIPAWQYPLLDMSDEEVRELMVQVKEDLDAAGRLKYDWRTAKAAKLERKR</sequence>
<dbReference type="Proteomes" id="UP001215151">
    <property type="component" value="Unassembled WGS sequence"/>
</dbReference>
<proteinExistence type="predicted"/>
<protein>
    <submittedName>
        <fullName evidence="1">Uncharacterized protein</fullName>
    </submittedName>
</protein>
<evidence type="ECO:0000313" key="1">
    <source>
        <dbReference type="EMBL" id="KAJ8462518.1"/>
    </source>
</evidence>
<keyword evidence="2" id="KW-1185">Reference proteome</keyword>
<accession>A0AAD7TIM9</accession>
<evidence type="ECO:0000313" key="2">
    <source>
        <dbReference type="Proteomes" id="UP001215151"/>
    </source>
</evidence>
<gene>
    <name evidence="1" type="ORF">ONZ51_g10853</name>
</gene>
<dbReference type="EMBL" id="JAPEVG010000460">
    <property type="protein sequence ID" value="KAJ8462518.1"/>
    <property type="molecule type" value="Genomic_DNA"/>
</dbReference>
<reference evidence="1" key="1">
    <citation type="submission" date="2022-11" db="EMBL/GenBank/DDBJ databases">
        <title>Genome Sequence of Cubamyces cubensis.</title>
        <authorList>
            <person name="Buettner E."/>
        </authorList>
    </citation>
    <scope>NUCLEOTIDE SEQUENCE</scope>
    <source>
        <strain evidence="1">MPL-01</strain>
    </source>
</reference>